<evidence type="ECO:0000256" key="12">
    <source>
        <dbReference type="RuleBase" id="RU003784"/>
    </source>
</evidence>
<dbReference type="GO" id="GO:0052381">
    <property type="term" value="F:tRNA dimethylallyltransferase activity"/>
    <property type="evidence" value="ECO:0007669"/>
    <property type="project" value="UniProtKB-UniRule"/>
</dbReference>
<evidence type="ECO:0000256" key="8">
    <source>
        <dbReference type="ARBA" id="ARBA00022842"/>
    </source>
</evidence>
<keyword evidence="8 10" id="KW-0460">Magnesium</keyword>
<evidence type="ECO:0000256" key="11">
    <source>
        <dbReference type="RuleBase" id="RU003783"/>
    </source>
</evidence>
<keyword evidence="15" id="KW-1185">Reference proteome</keyword>
<keyword evidence="5 10" id="KW-0819">tRNA processing</keyword>
<evidence type="ECO:0000256" key="7">
    <source>
        <dbReference type="ARBA" id="ARBA00022840"/>
    </source>
</evidence>
<feature type="region of interest" description="Interaction with substrate tRNA" evidence="10">
    <location>
        <begin position="34"/>
        <end position="37"/>
    </location>
</feature>
<keyword evidence="6 10" id="KW-0547">Nucleotide-binding</keyword>
<comment type="function">
    <text evidence="2 10 12">Catalyzes the transfer of a dimethylallyl group onto the adenine at position 37 in tRNAs that read codons beginning with uridine, leading to the formation of N6-(dimethylallyl)adenosine (i(6)A).</text>
</comment>
<evidence type="ECO:0000256" key="5">
    <source>
        <dbReference type="ARBA" id="ARBA00022694"/>
    </source>
</evidence>
<evidence type="ECO:0000256" key="2">
    <source>
        <dbReference type="ARBA" id="ARBA00003213"/>
    </source>
</evidence>
<accession>A0A7I9VM29</accession>
<gene>
    <name evidence="10 14" type="primary">miaA</name>
    <name evidence="14" type="ORF">AMYX_19310</name>
</gene>
<protein>
    <recommendedName>
        <fullName evidence="10">tRNA dimethylallyltransferase</fullName>
        <ecNumber evidence="10">2.5.1.75</ecNumber>
    </recommendedName>
    <alternativeName>
        <fullName evidence="10">Dimethylallyl diphosphate:tRNA dimethylallyltransferase</fullName>
        <shortName evidence="10">DMAPP:tRNA dimethylallyltransferase</shortName>
        <shortName evidence="10">DMATase</shortName>
    </alternativeName>
    <alternativeName>
        <fullName evidence="10">Isopentenyl-diphosphate:tRNA isopentenyltransferase</fullName>
        <shortName evidence="10">IPP transferase</shortName>
        <shortName evidence="10">IPPT</shortName>
        <shortName evidence="10">IPTase</shortName>
    </alternativeName>
</protein>
<reference evidence="15" key="1">
    <citation type="journal article" date="2020" name="Appl. Environ. Microbiol.">
        <title>Diazotrophic Anaeromyxobacter Isolates from Soils.</title>
        <authorList>
            <person name="Masuda Y."/>
            <person name="Yamanaka H."/>
            <person name="Xu Z.X."/>
            <person name="Shiratori Y."/>
            <person name="Aono T."/>
            <person name="Amachi S."/>
            <person name="Senoo K."/>
            <person name="Itoh H."/>
        </authorList>
    </citation>
    <scope>NUCLEOTIDE SEQUENCE [LARGE SCALE GENOMIC DNA]</scope>
    <source>
        <strain evidence="15">R267</strain>
    </source>
</reference>
<evidence type="ECO:0000313" key="14">
    <source>
        <dbReference type="EMBL" id="GEJ57190.1"/>
    </source>
</evidence>
<dbReference type="Proteomes" id="UP000503640">
    <property type="component" value="Unassembled WGS sequence"/>
</dbReference>
<comment type="cofactor">
    <cofactor evidence="1 10">
        <name>Mg(2+)</name>
        <dbReference type="ChEBI" id="CHEBI:18420"/>
    </cofactor>
</comment>
<evidence type="ECO:0000256" key="10">
    <source>
        <dbReference type="HAMAP-Rule" id="MF_00185"/>
    </source>
</evidence>
<dbReference type="PANTHER" id="PTHR11088">
    <property type="entry name" value="TRNA DIMETHYLALLYLTRANSFERASE"/>
    <property type="match status" value="1"/>
</dbReference>
<comment type="caution">
    <text evidence="14">The sequence shown here is derived from an EMBL/GenBank/DDBJ whole genome shotgun (WGS) entry which is preliminary data.</text>
</comment>
<dbReference type="InterPro" id="IPR027417">
    <property type="entry name" value="P-loop_NTPase"/>
</dbReference>
<dbReference type="NCBIfam" id="TIGR00174">
    <property type="entry name" value="miaA"/>
    <property type="match status" value="1"/>
</dbReference>
<dbReference type="Pfam" id="PF01715">
    <property type="entry name" value="IPPT"/>
    <property type="match status" value="1"/>
</dbReference>
<dbReference type="InterPro" id="IPR018022">
    <property type="entry name" value="IPT"/>
</dbReference>
<dbReference type="SUPFAM" id="SSF52540">
    <property type="entry name" value="P-loop containing nucleoside triphosphate hydrolases"/>
    <property type="match status" value="1"/>
</dbReference>
<evidence type="ECO:0000256" key="3">
    <source>
        <dbReference type="ARBA" id="ARBA00005842"/>
    </source>
</evidence>
<dbReference type="GO" id="GO:0005524">
    <property type="term" value="F:ATP binding"/>
    <property type="evidence" value="ECO:0007669"/>
    <property type="project" value="UniProtKB-UniRule"/>
</dbReference>
<dbReference type="HAMAP" id="MF_00185">
    <property type="entry name" value="IPP_trans"/>
    <property type="match status" value="1"/>
</dbReference>
<dbReference type="EMBL" id="BJTG01000004">
    <property type="protein sequence ID" value="GEJ57190.1"/>
    <property type="molecule type" value="Genomic_DNA"/>
</dbReference>
<dbReference type="AlphaFoldDB" id="A0A7I9VM29"/>
<evidence type="ECO:0000313" key="15">
    <source>
        <dbReference type="Proteomes" id="UP000503640"/>
    </source>
</evidence>
<evidence type="ECO:0000256" key="4">
    <source>
        <dbReference type="ARBA" id="ARBA00022679"/>
    </source>
</evidence>
<sequence>MISVLCIAGPTASGKTALAVALARRLGGEIVSADSQQVYRGLDAGTAKPTPEERAAVPHHLLDVAEPGEGMDAARWAALADEAIAGIAARGRLPIVAGGTGLYLRALLRGVAEAPGRDPALRARLEEEAAREGRPALHRRLAEVDPAAAARIGPNDLVRVVRALEIAAGGRTQTEVFAGHAFAAARYRYRLLALDPPRAELHARIDARVPLLFSRGLLAETAALLARHGGRLPAKLPLGYAEAAEVLAGRLEPGEATRRVQVAHRRYARRQVVWLRGEREVEWLAPPVDPDALAAGLAAWRAAAAP</sequence>
<dbReference type="Gene3D" id="1.10.20.140">
    <property type="match status" value="1"/>
</dbReference>
<comment type="caution">
    <text evidence="10">Lacks conserved residue(s) required for the propagation of feature annotation.</text>
</comment>
<dbReference type="InterPro" id="IPR039657">
    <property type="entry name" value="Dimethylallyltransferase"/>
</dbReference>
<feature type="binding site" evidence="10">
    <location>
        <begin position="11"/>
        <end position="16"/>
    </location>
    <ligand>
        <name>substrate</name>
    </ligand>
</feature>
<feature type="site" description="Interaction with substrate tRNA" evidence="10">
    <location>
        <position position="122"/>
    </location>
</feature>
<organism evidence="14 15">
    <name type="scientific">Anaeromyxobacter diazotrophicus</name>
    <dbReference type="NCBI Taxonomy" id="2590199"/>
    <lineage>
        <taxon>Bacteria</taxon>
        <taxon>Pseudomonadati</taxon>
        <taxon>Myxococcota</taxon>
        <taxon>Myxococcia</taxon>
        <taxon>Myxococcales</taxon>
        <taxon>Cystobacterineae</taxon>
        <taxon>Anaeromyxobacteraceae</taxon>
        <taxon>Anaeromyxobacter</taxon>
    </lineage>
</organism>
<evidence type="ECO:0000256" key="13">
    <source>
        <dbReference type="RuleBase" id="RU003785"/>
    </source>
</evidence>
<evidence type="ECO:0000256" key="1">
    <source>
        <dbReference type="ARBA" id="ARBA00001946"/>
    </source>
</evidence>
<feature type="binding site" evidence="10">
    <location>
        <begin position="9"/>
        <end position="16"/>
    </location>
    <ligand>
        <name>ATP</name>
        <dbReference type="ChEBI" id="CHEBI:30616"/>
    </ligand>
</feature>
<evidence type="ECO:0000256" key="9">
    <source>
        <dbReference type="ARBA" id="ARBA00049563"/>
    </source>
</evidence>
<name>A0A7I9VM29_9BACT</name>
<comment type="similarity">
    <text evidence="3 10 13">Belongs to the IPP transferase family.</text>
</comment>
<comment type="subunit">
    <text evidence="10">Monomer.</text>
</comment>
<proteinExistence type="inferred from homology"/>
<comment type="catalytic activity">
    <reaction evidence="9 10 11">
        <text>adenosine(37) in tRNA + dimethylallyl diphosphate = N(6)-dimethylallyladenosine(37) in tRNA + diphosphate</text>
        <dbReference type="Rhea" id="RHEA:26482"/>
        <dbReference type="Rhea" id="RHEA-COMP:10162"/>
        <dbReference type="Rhea" id="RHEA-COMP:10375"/>
        <dbReference type="ChEBI" id="CHEBI:33019"/>
        <dbReference type="ChEBI" id="CHEBI:57623"/>
        <dbReference type="ChEBI" id="CHEBI:74411"/>
        <dbReference type="ChEBI" id="CHEBI:74415"/>
        <dbReference type="EC" id="2.5.1.75"/>
    </reaction>
</comment>
<keyword evidence="4 10" id="KW-0808">Transferase</keyword>
<keyword evidence="7 10" id="KW-0067">ATP-binding</keyword>
<dbReference type="GO" id="GO:0006400">
    <property type="term" value="P:tRNA modification"/>
    <property type="evidence" value="ECO:0007669"/>
    <property type="project" value="TreeGrafter"/>
</dbReference>
<dbReference type="PANTHER" id="PTHR11088:SF60">
    <property type="entry name" value="TRNA DIMETHYLALLYLTRANSFERASE"/>
    <property type="match status" value="1"/>
</dbReference>
<evidence type="ECO:0000256" key="6">
    <source>
        <dbReference type="ARBA" id="ARBA00022741"/>
    </source>
</evidence>
<dbReference type="EC" id="2.5.1.75" evidence="10"/>
<dbReference type="Gene3D" id="3.40.50.300">
    <property type="entry name" value="P-loop containing nucleotide triphosphate hydrolases"/>
    <property type="match status" value="1"/>
</dbReference>
<feature type="site" description="Interaction with substrate tRNA" evidence="10">
    <location>
        <position position="100"/>
    </location>
</feature>